<accession>A0ABV4DWS3</accession>
<organism evidence="1 2">
    <name type="scientific">Clostridium lapidicellarium</name>
    <dbReference type="NCBI Taxonomy" id="3240931"/>
    <lineage>
        <taxon>Bacteria</taxon>
        <taxon>Bacillati</taxon>
        <taxon>Bacillota</taxon>
        <taxon>Clostridia</taxon>
        <taxon>Eubacteriales</taxon>
        <taxon>Clostridiaceae</taxon>
        <taxon>Clostridium</taxon>
    </lineage>
</organism>
<proteinExistence type="predicted"/>
<keyword evidence="2" id="KW-1185">Reference proteome</keyword>
<evidence type="ECO:0000313" key="2">
    <source>
        <dbReference type="Proteomes" id="UP001565220"/>
    </source>
</evidence>
<sequence>MKNSLLFYILKNYRRNTYKKNLKVDDKLGNIYDKSNIGGN</sequence>
<dbReference type="EMBL" id="JBGFFE010000001">
    <property type="protein sequence ID" value="MEY8762393.1"/>
    <property type="molecule type" value="Genomic_DNA"/>
</dbReference>
<dbReference type="Proteomes" id="UP001565220">
    <property type="component" value="Unassembled WGS sequence"/>
</dbReference>
<gene>
    <name evidence="1" type="ORF">AB8S09_01840</name>
</gene>
<protein>
    <submittedName>
        <fullName evidence="1">Uncharacterized protein</fullName>
    </submittedName>
</protein>
<reference evidence="1 2" key="1">
    <citation type="submission" date="2024-08" db="EMBL/GenBank/DDBJ databases">
        <title>Clostridium lapicellarii sp. nov., and Clostridium renhuaiense sp. nov., two species isolated from the mud in a fermentation cellar used for producing sauce-flavour Chinese liquors.</title>
        <authorList>
            <person name="Yang F."/>
            <person name="Wang H."/>
            <person name="Chen L.Q."/>
            <person name="Zhou N."/>
            <person name="Lu J.J."/>
            <person name="Pu X.X."/>
            <person name="Wan B."/>
            <person name="Wang L."/>
            <person name="Liu S.J."/>
        </authorList>
    </citation>
    <scope>NUCLEOTIDE SEQUENCE [LARGE SCALE GENOMIC DNA]</scope>
    <source>
        <strain evidence="1 2">MT-113</strain>
    </source>
</reference>
<dbReference type="RefSeq" id="WP_294181524.1">
    <property type="nucleotide sequence ID" value="NZ_JBGFFE010000001.1"/>
</dbReference>
<comment type="caution">
    <text evidence="1">The sequence shown here is derived from an EMBL/GenBank/DDBJ whole genome shotgun (WGS) entry which is preliminary data.</text>
</comment>
<evidence type="ECO:0000313" key="1">
    <source>
        <dbReference type="EMBL" id="MEY8762393.1"/>
    </source>
</evidence>
<name>A0ABV4DWS3_9CLOT</name>